<dbReference type="GO" id="GO:0005524">
    <property type="term" value="F:ATP binding"/>
    <property type="evidence" value="ECO:0007669"/>
    <property type="project" value="UniProtKB-KW"/>
</dbReference>
<evidence type="ECO:0000259" key="10">
    <source>
        <dbReference type="PROSITE" id="PS51192"/>
    </source>
</evidence>
<dbReference type="InterPro" id="IPR055367">
    <property type="entry name" value="WH4_Lhr"/>
</dbReference>
<dbReference type="SMART" id="SM00490">
    <property type="entry name" value="HELICc"/>
    <property type="match status" value="1"/>
</dbReference>
<reference evidence="12 13" key="1">
    <citation type="submission" date="2020-07" db="EMBL/GenBank/DDBJ databases">
        <title>Genomic Encyclopedia of Type Strains, Phase IV (KMG-V): Genome sequencing to study the core and pangenomes of soil and plant-associated prokaryotes.</title>
        <authorList>
            <person name="Whitman W."/>
        </authorList>
    </citation>
    <scope>NUCLEOTIDE SEQUENCE [LARGE SCALE GENOMIC DNA]</scope>
    <source>
        <strain evidence="12 13">SAS40</strain>
    </source>
</reference>
<dbReference type="InterPro" id="IPR027417">
    <property type="entry name" value="P-loop_NTPase"/>
</dbReference>
<evidence type="ECO:0000259" key="11">
    <source>
        <dbReference type="PROSITE" id="PS51194"/>
    </source>
</evidence>
<dbReference type="GO" id="GO:0004386">
    <property type="term" value="F:helicase activity"/>
    <property type="evidence" value="ECO:0007669"/>
    <property type="project" value="UniProtKB-KW"/>
</dbReference>
<feature type="domain" description="Helicase ATP-binding" evidence="10">
    <location>
        <begin position="35"/>
        <end position="231"/>
    </location>
</feature>
<protein>
    <submittedName>
        <fullName evidence="12">ATP-dependent Lhr-like helicase</fullName>
        <ecNumber evidence="12">3.6.4.-</ecNumber>
    </submittedName>
</protein>
<keyword evidence="2" id="KW-0227">DNA damage</keyword>
<dbReference type="Pfam" id="PF08494">
    <property type="entry name" value="DEAD_assoc"/>
    <property type="match status" value="1"/>
</dbReference>
<dbReference type="EMBL" id="JACBYR010000001">
    <property type="protein sequence ID" value="NYE84180.1"/>
    <property type="molecule type" value="Genomic_DNA"/>
</dbReference>
<dbReference type="Pfam" id="PF00270">
    <property type="entry name" value="DEAD"/>
    <property type="match status" value="1"/>
</dbReference>
<dbReference type="InterPro" id="IPR011545">
    <property type="entry name" value="DEAD/DEAH_box_helicase_dom"/>
</dbReference>
<evidence type="ECO:0000313" key="13">
    <source>
        <dbReference type="Proteomes" id="UP000542125"/>
    </source>
</evidence>
<feature type="region of interest" description="Disordered" evidence="9">
    <location>
        <begin position="596"/>
        <end position="615"/>
    </location>
</feature>
<evidence type="ECO:0000256" key="6">
    <source>
        <dbReference type="ARBA" id="ARBA00023125"/>
    </source>
</evidence>
<dbReference type="CDD" id="cd17922">
    <property type="entry name" value="DEXHc_LHR-like"/>
    <property type="match status" value="1"/>
</dbReference>
<sequence>MCARPFRLAESFHPAVTAWFTSAFTEPTPAQQQAWPLIQSGQSTLIAAPTGSGKTLTAFLAALDTLVRDAIEHKGSLPDETTVVYISPLKALSNDIRINLERPLQGITDELIKLGLPAPGIRTAVRTGDTTQQERNAMRKRAPHILVTTPESLYVLLGSDGGRATLKTTRTVIVDEIHAVAGSKRGSHLALSLERLDALCAAPPVRIGLSATQKPLDAVARFLVGADRPCAVVDIGHGRPRDLALELPPVPLEAVMANDVWERVYDRMAELTVLHRTTLLFVNTRRMAERTARHLADRLGPELVAAHHGSLAKETRLDAEQRLKRGELRVLIATASLELGIDIGDVDLVCQVGSPRSIAAFLQRVGRSGHHVGGTPKGRLFPTSRDDLIECTALLDCVRRGELDTLRIPQAPLDVLAQQIVAEVASREWAESDLFETVRRAAPYAKLSRTSFDAVIRMLAEGYTGSNGVRGAYLHRDSVAGTVRARRGGKLTAVTSGGTIPDSADFSVLLEPQGLSIGTVNEDFAVESLAGDVFQLGNTSYRIVKVESGKVRVEDAHGAAPNIPFWLGEAPGRSDELSMGVGRLLAAIDRSLGVSDNRTEQAAHGTSNKAESETAHGALDEATRELGYGAAFEPARAAGCDAVSEAAHQQASAPNLDAAIDMLVDDVGISHAAAAQIVDYMARARSALGALPSQDTLIMERFFDESGGMQLVIHSPFGSRVNRAWGLALRKRFCRAFNFELQAAATEDAIVLSLSTQHSFALDEVWRYLRSETAEHVLIQALLDAPLFNVRWRWNATTALALPRFTGGRKVAPPLQRMRSDDLLTSVFPDQAACLENVVGERDIPSHPLVDQTLDDCLHDAMDSDAWLALLRRIEQGEVRLIARDLPAPSPLAMEILNAHPYAFLDDAPLEERRTQAVRNRRWTDPSSPDDLGALDAQAIADVLAEAWPHVRNADEMHEALMALGCVTQAEALRGSGVGDAEDRATLAASPVPVKAEPVKAEPVKAAPVKAEPDGAWTPWLLALAASGRAFLIEPGPTAEPSASHAALWAPIERAAQFRLIYPDAFTPGSSDRSSSDETGFPDEDTVDDAITDLLRARLSGIGPVTPEQLAAPLSLNLSTARTALARLEANGTVLRGRFTPDATAEEWCDRHLLARIHRYTIRRLRRDIEPVERQDFMRFLLEWQHLTPDTRLQGPEAVSEAVAQLEGFDAAAAAWEGQLLPARVTDYSPSWLDDLCRAGKVVWTRLAGQSNATGGPVRSTPIVLLPRRHLATWTALPTLVGNPDVSPRAGKVHEALLKHGAMFFDELVTDARLLPTELENALGELVSAGLVNADSFAGLRALLLPATQRISPGKRRGRGGFRPATMDEAGRWAALRKAGAPSSADVDADDAVTALTPAARDPSQHFANTRRPRTDPATLEHIANVLLRRYGVVFWRILEREPDWLPPWRDLLQVFHRMEARGEIRGGRFVGGLSGEQFALPEAIPLLRNVRNRPLDGTLVAVSASDPVNLVGTVLPGDKVPSLATNRLVFNDGLPVATVIGGDLTLTESLPADDRPAIEAALQMRR</sequence>
<organism evidence="12 13">
    <name type="scientific">Pigmentiphaga litoralis</name>
    <dbReference type="NCBI Taxonomy" id="516702"/>
    <lineage>
        <taxon>Bacteria</taxon>
        <taxon>Pseudomonadati</taxon>
        <taxon>Pseudomonadota</taxon>
        <taxon>Betaproteobacteria</taxon>
        <taxon>Burkholderiales</taxon>
        <taxon>Alcaligenaceae</taxon>
        <taxon>Pigmentiphaga</taxon>
    </lineage>
</organism>
<gene>
    <name evidence="12" type="ORF">FHW18_003451</name>
</gene>
<dbReference type="InterPro" id="IPR013701">
    <property type="entry name" value="Lhr-like_DEAD/DEAH_assoc"/>
</dbReference>
<dbReference type="Gene3D" id="3.40.50.300">
    <property type="entry name" value="P-loop containing nucleotide triphosphate hydrolases"/>
    <property type="match status" value="2"/>
</dbReference>
<dbReference type="RefSeq" id="WP_257021969.1">
    <property type="nucleotide sequence ID" value="NZ_JACBYR010000001.1"/>
</dbReference>
<dbReference type="Pfam" id="PF23234">
    <property type="entry name" value="WHD_4th_Lhr"/>
    <property type="match status" value="1"/>
</dbReference>
<keyword evidence="6" id="KW-0238">DNA-binding</keyword>
<dbReference type="PROSITE" id="PS51192">
    <property type="entry name" value="HELICASE_ATP_BIND_1"/>
    <property type="match status" value="1"/>
</dbReference>
<dbReference type="InterPro" id="IPR045628">
    <property type="entry name" value="Lhr_WH_dom"/>
</dbReference>
<dbReference type="Pfam" id="PF00271">
    <property type="entry name" value="Helicase_C"/>
    <property type="match status" value="1"/>
</dbReference>
<dbReference type="SUPFAM" id="SSF52540">
    <property type="entry name" value="P-loop containing nucleoside triphosphate hydrolases"/>
    <property type="match status" value="1"/>
</dbReference>
<dbReference type="InterPro" id="IPR001650">
    <property type="entry name" value="Helicase_C-like"/>
</dbReference>
<dbReference type="InterPro" id="IPR052511">
    <property type="entry name" value="ATP-dep_Helicase"/>
</dbReference>
<evidence type="ECO:0000256" key="9">
    <source>
        <dbReference type="SAM" id="MobiDB-lite"/>
    </source>
</evidence>
<feature type="domain" description="Helicase C-terminal" evidence="11">
    <location>
        <begin position="263"/>
        <end position="419"/>
    </location>
</feature>
<name>A0A7Y9LP94_9BURK</name>
<evidence type="ECO:0000256" key="1">
    <source>
        <dbReference type="ARBA" id="ARBA00022741"/>
    </source>
</evidence>
<dbReference type="PROSITE" id="PS51194">
    <property type="entry name" value="HELICASE_CTER"/>
    <property type="match status" value="1"/>
</dbReference>
<dbReference type="Pfam" id="PF23235">
    <property type="entry name" value="WHD_3rd_Lhr"/>
    <property type="match status" value="1"/>
</dbReference>
<dbReference type="InterPro" id="IPR014001">
    <property type="entry name" value="Helicase_ATP-bd"/>
</dbReference>
<dbReference type="GO" id="GO:0016887">
    <property type="term" value="F:ATP hydrolysis activity"/>
    <property type="evidence" value="ECO:0007669"/>
    <property type="project" value="TreeGrafter"/>
</dbReference>
<comment type="caution">
    <text evidence="12">The sequence shown here is derived from an EMBL/GenBank/DDBJ whole genome shotgun (WGS) entry which is preliminary data.</text>
</comment>
<dbReference type="SMART" id="SM00487">
    <property type="entry name" value="DEXDc"/>
    <property type="match status" value="1"/>
</dbReference>
<dbReference type="PANTHER" id="PTHR47962">
    <property type="entry name" value="ATP-DEPENDENT HELICASE LHR-RELATED-RELATED"/>
    <property type="match status" value="1"/>
</dbReference>
<dbReference type="PANTHER" id="PTHR47962:SF5">
    <property type="entry name" value="ATP-DEPENDENT HELICASE LHR-RELATED"/>
    <property type="match status" value="1"/>
</dbReference>
<keyword evidence="4 12" id="KW-0347">Helicase</keyword>
<keyword evidence="5" id="KW-0067">ATP-binding</keyword>
<dbReference type="GO" id="GO:0006281">
    <property type="term" value="P:DNA repair"/>
    <property type="evidence" value="ECO:0007669"/>
    <property type="project" value="UniProtKB-KW"/>
</dbReference>
<dbReference type="EC" id="3.6.4.-" evidence="12"/>
<evidence type="ECO:0000256" key="5">
    <source>
        <dbReference type="ARBA" id="ARBA00022840"/>
    </source>
</evidence>
<dbReference type="Proteomes" id="UP000542125">
    <property type="component" value="Unassembled WGS sequence"/>
</dbReference>
<keyword evidence="7" id="KW-0234">DNA repair</keyword>
<evidence type="ECO:0000313" key="12">
    <source>
        <dbReference type="EMBL" id="NYE84180.1"/>
    </source>
</evidence>
<dbReference type="InterPro" id="IPR055368">
    <property type="entry name" value="WH3_Lhr"/>
</dbReference>
<evidence type="ECO:0000256" key="2">
    <source>
        <dbReference type="ARBA" id="ARBA00022763"/>
    </source>
</evidence>
<keyword evidence="8" id="KW-0413">Isomerase</keyword>
<evidence type="ECO:0000256" key="8">
    <source>
        <dbReference type="ARBA" id="ARBA00023235"/>
    </source>
</evidence>
<evidence type="ECO:0000256" key="3">
    <source>
        <dbReference type="ARBA" id="ARBA00022801"/>
    </source>
</evidence>
<keyword evidence="3 12" id="KW-0378">Hydrolase</keyword>
<evidence type="ECO:0000256" key="4">
    <source>
        <dbReference type="ARBA" id="ARBA00022806"/>
    </source>
</evidence>
<dbReference type="Pfam" id="PF19306">
    <property type="entry name" value="WHD_Lhr"/>
    <property type="match status" value="1"/>
</dbReference>
<evidence type="ECO:0000256" key="7">
    <source>
        <dbReference type="ARBA" id="ARBA00023204"/>
    </source>
</evidence>
<keyword evidence="13" id="KW-1185">Reference proteome</keyword>
<keyword evidence="1" id="KW-0547">Nucleotide-binding</keyword>
<proteinExistence type="predicted"/>
<dbReference type="CDD" id="cd18796">
    <property type="entry name" value="SF2_C_LHR"/>
    <property type="match status" value="1"/>
</dbReference>
<accession>A0A7Y9LP94</accession>
<dbReference type="GO" id="GO:0003677">
    <property type="term" value="F:DNA binding"/>
    <property type="evidence" value="ECO:0007669"/>
    <property type="project" value="UniProtKB-KW"/>
</dbReference>